<protein>
    <submittedName>
        <fullName evidence="1">Uncharacterized protein</fullName>
    </submittedName>
</protein>
<gene>
    <name evidence="1" type="ORF">HNR40_000744</name>
</gene>
<proteinExistence type="predicted"/>
<organism evidence="1 2">
    <name type="scientific">Nonomuraea endophytica</name>
    <dbReference type="NCBI Taxonomy" id="714136"/>
    <lineage>
        <taxon>Bacteria</taxon>
        <taxon>Bacillati</taxon>
        <taxon>Actinomycetota</taxon>
        <taxon>Actinomycetes</taxon>
        <taxon>Streptosporangiales</taxon>
        <taxon>Streptosporangiaceae</taxon>
        <taxon>Nonomuraea</taxon>
    </lineage>
</organism>
<dbReference type="EMBL" id="JACHIN010000001">
    <property type="protein sequence ID" value="MBB5075298.1"/>
    <property type="molecule type" value="Genomic_DNA"/>
</dbReference>
<evidence type="ECO:0000313" key="1">
    <source>
        <dbReference type="EMBL" id="MBB5075298.1"/>
    </source>
</evidence>
<sequence length="35" mass="3576">MNIYLASGGADVMVLLPNVAAKTATARLQEVLTGS</sequence>
<keyword evidence="2" id="KW-1185">Reference proteome</keyword>
<accession>A0A7W7ZWY4</accession>
<dbReference type="Proteomes" id="UP000568380">
    <property type="component" value="Unassembled WGS sequence"/>
</dbReference>
<evidence type="ECO:0000313" key="2">
    <source>
        <dbReference type="Proteomes" id="UP000568380"/>
    </source>
</evidence>
<name>A0A7W7ZWY4_9ACTN</name>
<comment type="caution">
    <text evidence="1">The sequence shown here is derived from an EMBL/GenBank/DDBJ whole genome shotgun (WGS) entry which is preliminary data.</text>
</comment>
<dbReference type="AlphaFoldDB" id="A0A7W7ZWY4"/>
<reference evidence="1 2" key="1">
    <citation type="submission" date="2020-08" db="EMBL/GenBank/DDBJ databases">
        <title>Genomic Encyclopedia of Type Strains, Phase IV (KMG-IV): sequencing the most valuable type-strain genomes for metagenomic binning, comparative biology and taxonomic classification.</title>
        <authorList>
            <person name="Goeker M."/>
        </authorList>
    </citation>
    <scope>NUCLEOTIDE SEQUENCE [LARGE SCALE GENOMIC DNA]</scope>
    <source>
        <strain evidence="1 2">DSM 45385</strain>
    </source>
</reference>